<dbReference type="SUPFAM" id="SSF53335">
    <property type="entry name" value="S-adenosyl-L-methionine-dependent methyltransferases"/>
    <property type="match status" value="1"/>
</dbReference>
<protein>
    <submittedName>
        <fullName evidence="2">SAM-dependent methyltransferase</fullName>
    </submittedName>
</protein>
<comment type="caution">
    <text evidence="2">The sequence shown here is derived from an EMBL/GenBank/DDBJ whole genome shotgun (WGS) entry which is preliminary data.</text>
</comment>
<proteinExistence type="predicted"/>
<dbReference type="Proteomes" id="UP000294513">
    <property type="component" value="Unassembled WGS sequence"/>
</dbReference>
<dbReference type="Pfam" id="PF08241">
    <property type="entry name" value="Methyltransf_11"/>
    <property type="match status" value="1"/>
</dbReference>
<reference evidence="2 3" key="1">
    <citation type="submission" date="2019-03" db="EMBL/GenBank/DDBJ databases">
        <title>Draft genome sequences of novel Actinobacteria.</title>
        <authorList>
            <person name="Sahin N."/>
            <person name="Ay H."/>
            <person name="Saygin H."/>
        </authorList>
    </citation>
    <scope>NUCLEOTIDE SEQUENCE [LARGE SCALE GENOMIC DNA]</scope>
    <source>
        <strain evidence="2 3">H3C3</strain>
    </source>
</reference>
<dbReference type="PANTHER" id="PTHR43591">
    <property type="entry name" value="METHYLTRANSFERASE"/>
    <property type="match status" value="1"/>
</dbReference>
<dbReference type="CDD" id="cd02440">
    <property type="entry name" value="AdoMet_MTases"/>
    <property type="match status" value="1"/>
</dbReference>
<organism evidence="2 3">
    <name type="scientific">Actinomadura rubrisoli</name>
    <dbReference type="NCBI Taxonomy" id="2530368"/>
    <lineage>
        <taxon>Bacteria</taxon>
        <taxon>Bacillati</taxon>
        <taxon>Actinomycetota</taxon>
        <taxon>Actinomycetes</taxon>
        <taxon>Streptosporangiales</taxon>
        <taxon>Thermomonosporaceae</taxon>
        <taxon>Actinomadura</taxon>
    </lineage>
</organism>
<keyword evidence="2" id="KW-0489">Methyltransferase</keyword>
<keyword evidence="2" id="KW-0808">Transferase</keyword>
<name>A0A4R5C5T5_9ACTN</name>
<dbReference type="InterPro" id="IPR029063">
    <property type="entry name" value="SAM-dependent_MTases_sf"/>
</dbReference>
<feature type="domain" description="Methyltransferase type 11" evidence="1">
    <location>
        <begin position="48"/>
        <end position="138"/>
    </location>
</feature>
<dbReference type="GO" id="GO:0032259">
    <property type="term" value="P:methylation"/>
    <property type="evidence" value="ECO:0007669"/>
    <property type="project" value="UniProtKB-KW"/>
</dbReference>
<keyword evidence="3" id="KW-1185">Reference proteome</keyword>
<dbReference type="GO" id="GO:0008757">
    <property type="term" value="F:S-adenosylmethionine-dependent methyltransferase activity"/>
    <property type="evidence" value="ECO:0007669"/>
    <property type="project" value="InterPro"/>
</dbReference>
<evidence type="ECO:0000259" key="1">
    <source>
        <dbReference type="Pfam" id="PF08241"/>
    </source>
</evidence>
<evidence type="ECO:0000313" key="3">
    <source>
        <dbReference type="Proteomes" id="UP000294513"/>
    </source>
</evidence>
<dbReference type="InterPro" id="IPR013216">
    <property type="entry name" value="Methyltransf_11"/>
</dbReference>
<dbReference type="RefSeq" id="WP_131891334.1">
    <property type="nucleotide sequence ID" value="NZ_SMKU01000032.1"/>
</dbReference>
<dbReference type="PANTHER" id="PTHR43591:SF24">
    <property type="entry name" value="2-METHOXY-6-POLYPRENYL-1,4-BENZOQUINOL METHYLASE, MITOCHONDRIAL"/>
    <property type="match status" value="1"/>
</dbReference>
<dbReference type="Gene3D" id="3.40.50.150">
    <property type="entry name" value="Vaccinia Virus protein VP39"/>
    <property type="match status" value="1"/>
</dbReference>
<dbReference type="EMBL" id="SMKU01000032">
    <property type="protein sequence ID" value="TDD93380.1"/>
    <property type="molecule type" value="Genomic_DNA"/>
</dbReference>
<sequence length="269" mass="28509">MPQDFDLYERELWAGRAPSYERGFARLTQYMVGPLLDAAGVGGGTRLLDVGTGPGIVSAAAIRRGAEVSALDADPEMAETARKNVPGLDVRVAVLPDVPFEDAAFGAVAGNFVINHVGAPDLALAALRRVLRPAGWLALSCWAMPAAAGVLTAVREAIDEAGVPVPDDIPESPFMEYGEPAAFRRLVMEAGFTDVSVEEMTWEHVVDPEYWWETGALSKVGTNGVIIGRQDAATVARIKVAYDGVITRYATPDGKIALPAHALLASAAR</sequence>
<evidence type="ECO:0000313" key="2">
    <source>
        <dbReference type="EMBL" id="TDD93380.1"/>
    </source>
</evidence>
<accession>A0A4R5C5T5</accession>
<dbReference type="AlphaFoldDB" id="A0A4R5C5T5"/>
<dbReference type="OrthoDB" id="448116at2"/>
<gene>
    <name evidence="2" type="ORF">E1298_09615</name>
</gene>